<dbReference type="NCBIfam" id="TIGR00305">
    <property type="entry name" value="putative toxin-antitoxin system toxin component, PIN family"/>
    <property type="match status" value="1"/>
</dbReference>
<evidence type="ECO:0000313" key="3">
    <source>
        <dbReference type="Proteomes" id="UP000250088"/>
    </source>
</evidence>
<dbReference type="PANTHER" id="PTHR34610:SF3">
    <property type="entry name" value="SSL7007 PROTEIN"/>
    <property type="match status" value="1"/>
</dbReference>
<sequence>MTAVFDTNVVISAYGWGGTPEECVELVLTGEVSLAASQAMLNELHRVLNYPKFDFSADDKSKVLFLYADHADFVTPETDLDVVVDADDNKFVECAVAADVDYVVSGDSHLLDLGSYDGIEIVNPATFLDIVDGQCSE</sequence>
<dbReference type="KEGG" id="naj:B1756_07655"/>
<keyword evidence="3" id="KW-1185">Reference proteome</keyword>
<evidence type="ECO:0000259" key="1">
    <source>
        <dbReference type="Pfam" id="PF13470"/>
    </source>
</evidence>
<dbReference type="InterPro" id="IPR002716">
    <property type="entry name" value="PIN_dom"/>
</dbReference>
<name>A0A2Z2I057_9EURY</name>
<dbReference type="InterPro" id="IPR029060">
    <property type="entry name" value="PIN-like_dom_sf"/>
</dbReference>
<dbReference type="SUPFAM" id="SSF88723">
    <property type="entry name" value="PIN domain-like"/>
    <property type="match status" value="1"/>
</dbReference>
<proteinExistence type="predicted"/>
<evidence type="ECO:0000313" key="2">
    <source>
        <dbReference type="EMBL" id="ARS91737.1"/>
    </source>
</evidence>
<dbReference type="Pfam" id="PF13470">
    <property type="entry name" value="PIN_3"/>
    <property type="match status" value="1"/>
</dbReference>
<organism evidence="2 3">
    <name type="scientific">Natrarchaeobaculum aegyptiacum</name>
    <dbReference type="NCBI Taxonomy" id="745377"/>
    <lineage>
        <taxon>Archaea</taxon>
        <taxon>Methanobacteriati</taxon>
        <taxon>Methanobacteriota</taxon>
        <taxon>Stenosarchaea group</taxon>
        <taxon>Halobacteria</taxon>
        <taxon>Halobacteriales</taxon>
        <taxon>Natrialbaceae</taxon>
        <taxon>Natrarchaeobaculum</taxon>
    </lineage>
</organism>
<dbReference type="EMBL" id="CP019893">
    <property type="protein sequence ID" value="ARS91737.1"/>
    <property type="molecule type" value="Genomic_DNA"/>
</dbReference>
<protein>
    <submittedName>
        <fullName evidence="2">Putative toxin-antitoxin system toxin component, PIN family</fullName>
    </submittedName>
</protein>
<dbReference type="InterPro" id="IPR002850">
    <property type="entry name" value="PIN_toxin-like"/>
</dbReference>
<feature type="domain" description="PIN" evidence="1">
    <location>
        <begin position="3"/>
        <end position="108"/>
    </location>
</feature>
<dbReference type="AlphaFoldDB" id="A0A2Z2I057"/>
<accession>A0A2Z2I057</accession>
<gene>
    <name evidence="2" type="ORF">B1756_07655</name>
</gene>
<dbReference type="PANTHER" id="PTHR34610">
    <property type="entry name" value="SSL7007 PROTEIN"/>
    <property type="match status" value="1"/>
</dbReference>
<dbReference type="Proteomes" id="UP000250088">
    <property type="component" value="Chromosome"/>
</dbReference>
<reference evidence="3" key="1">
    <citation type="submission" date="2017-02" db="EMBL/GenBank/DDBJ databases">
        <title>Natronthermophilus aegyptiacus gen. nov.,sp. nov., an aerobic, extremely halophilic alkalithermophilic archaeon isolated from the athalassohaline Wadi An Natrun, Egypt.</title>
        <authorList>
            <person name="Zhao B."/>
        </authorList>
    </citation>
    <scope>NUCLEOTIDE SEQUENCE [LARGE SCALE GENOMIC DNA]</scope>
    <source>
        <strain evidence="3">JW/NM-HA 15</strain>
    </source>
</reference>